<dbReference type="InterPro" id="IPR041095">
    <property type="entry name" value="EFG_II"/>
</dbReference>
<evidence type="ECO:0000313" key="7">
    <source>
        <dbReference type="Proteomes" id="UP000245488"/>
    </source>
</evidence>
<proteinExistence type="predicted"/>
<dbReference type="GO" id="GO:0005525">
    <property type="term" value="F:GTP binding"/>
    <property type="evidence" value="ECO:0007669"/>
    <property type="project" value="UniProtKB-KW"/>
</dbReference>
<dbReference type="Gene3D" id="3.30.230.10">
    <property type="match status" value="1"/>
</dbReference>
<dbReference type="Gene3D" id="3.30.70.870">
    <property type="entry name" value="Elongation Factor G (Translational Gtpase), domain 3"/>
    <property type="match status" value="1"/>
</dbReference>
<dbReference type="Pfam" id="PF00679">
    <property type="entry name" value="EFG_C"/>
    <property type="match status" value="1"/>
</dbReference>
<dbReference type="InterPro" id="IPR000795">
    <property type="entry name" value="T_Tr_GTP-bd_dom"/>
</dbReference>
<dbReference type="InterPro" id="IPR035650">
    <property type="entry name" value="Tet_C"/>
</dbReference>
<dbReference type="CDD" id="cd03711">
    <property type="entry name" value="Tet_C"/>
    <property type="match status" value="1"/>
</dbReference>
<dbReference type="PROSITE" id="PS51722">
    <property type="entry name" value="G_TR_2"/>
    <property type="match status" value="1"/>
</dbReference>
<gene>
    <name evidence="6" type="ORF">CPT75_01615</name>
</gene>
<dbReference type="PANTHER" id="PTHR43261:SF1">
    <property type="entry name" value="RIBOSOME-RELEASING FACTOR 2, MITOCHONDRIAL"/>
    <property type="match status" value="1"/>
</dbReference>
<dbReference type="InterPro" id="IPR014721">
    <property type="entry name" value="Ribsml_uS5_D2-typ_fold_subgr"/>
</dbReference>
<dbReference type="Gene3D" id="3.30.70.240">
    <property type="match status" value="1"/>
</dbReference>
<evidence type="ECO:0000256" key="2">
    <source>
        <dbReference type="ARBA" id="ARBA00022917"/>
    </source>
</evidence>
<organism evidence="6 7">
    <name type="scientific">Butyrivibrio fibrisolvens</name>
    <dbReference type="NCBI Taxonomy" id="831"/>
    <lineage>
        <taxon>Bacteria</taxon>
        <taxon>Bacillati</taxon>
        <taxon>Bacillota</taxon>
        <taxon>Clostridia</taxon>
        <taxon>Lachnospirales</taxon>
        <taxon>Lachnospiraceae</taxon>
        <taxon>Butyrivibrio</taxon>
    </lineage>
</organism>
<dbReference type="GO" id="GO:0046677">
    <property type="term" value="P:response to antibiotic"/>
    <property type="evidence" value="ECO:0007669"/>
    <property type="project" value="UniProtKB-KW"/>
</dbReference>
<dbReference type="InterPro" id="IPR009000">
    <property type="entry name" value="Transl_B-barrel_sf"/>
</dbReference>
<feature type="domain" description="Tr-type G" evidence="5">
    <location>
        <begin position="1"/>
        <end position="243"/>
    </location>
</feature>
<dbReference type="InterPro" id="IPR027417">
    <property type="entry name" value="P-loop_NTPase"/>
</dbReference>
<dbReference type="Pfam" id="PF03764">
    <property type="entry name" value="EFG_IV"/>
    <property type="match status" value="1"/>
</dbReference>
<dbReference type="InterPro" id="IPR005225">
    <property type="entry name" value="Small_GTP-bd"/>
</dbReference>
<dbReference type="NCBIfam" id="TIGR00231">
    <property type="entry name" value="small_GTP"/>
    <property type="match status" value="1"/>
</dbReference>
<dbReference type="Gene3D" id="2.40.30.10">
    <property type="entry name" value="Translation factors"/>
    <property type="match status" value="1"/>
</dbReference>
<dbReference type="Gene3D" id="3.40.50.300">
    <property type="entry name" value="P-loop containing nucleotide triphosphate hydrolases"/>
    <property type="match status" value="1"/>
</dbReference>
<dbReference type="GO" id="GO:0032790">
    <property type="term" value="P:ribosome disassembly"/>
    <property type="evidence" value="ECO:0007669"/>
    <property type="project" value="TreeGrafter"/>
</dbReference>
<keyword evidence="1" id="KW-0547">Nucleotide-binding</keyword>
<comment type="caution">
    <text evidence="6">The sequence shown here is derived from an EMBL/GenBank/DDBJ whole genome shotgun (WGS) entry which is preliminary data.</text>
</comment>
<dbReference type="InterPro" id="IPR020568">
    <property type="entry name" value="Ribosomal_Su5_D2-typ_SF"/>
</dbReference>
<dbReference type="GO" id="GO:0003924">
    <property type="term" value="F:GTPase activity"/>
    <property type="evidence" value="ECO:0007669"/>
    <property type="project" value="InterPro"/>
</dbReference>
<dbReference type="PRINTS" id="PR00315">
    <property type="entry name" value="ELONGATNFCT"/>
</dbReference>
<dbReference type="Proteomes" id="UP000245488">
    <property type="component" value="Unassembled WGS sequence"/>
</dbReference>
<dbReference type="PRINTS" id="PR01037">
    <property type="entry name" value="TCRTETOQM"/>
</dbReference>
<dbReference type="CDD" id="cd01684">
    <property type="entry name" value="Tet_like_IV"/>
    <property type="match status" value="1"/>
</dbReference>
<evidence type="ECO:0000256" key="3">
    <source>
        <dbReference type="ARBA" id="ARBA00023134"/>
    </source>
</evidence>
<dbReference type="SUPFAM" id="SSF52540">
    <property type="entry name" value="P-loop containing nucleoside triphosphate hydrolases"/>
    <property type="match status" value="1"/>
</dbReference>
<dbReference type="SUPFAM" id="SSF54211">
    <property type="entry name" value="Ribosomal protein S5 domain 2-like"/>
    <property type="match status" value="1"/>
</dbReference>
<name>A0A317FX43_BUTFI</name>
<dbReference type="PROSITE" id="PS00301">
    <property type="entry name" value="G_TR_1"/>
    <property type="match status" value="1"/>
</dbReference>
<protein>
    <submittedName>
        <fullName evidence="6">Tetracycline resistance ribosomal protection protein Tet(W)</fullName>
    </submittedName>
</protein>
<dbReference type="Pfam" id="PF00009">
    <property type="entry name" value="GTP_EFTU"/>
    <property type="match status" value="1"/>
</dbReference>
<dbReference type="CDD" id="cd16258">
    <property type="entry name" value="Tet_III"/>
    <property type="match status" value="1"/>
</dbReference>
<dbReference type="InterPro" id="IPR005517">
    <property type="entry name" value="Transl_elong_EFG/EF2_IV"/>
</dbReference>
<evidence type="ECO:0000313" key="6">
    <source>
        <dbReference type="EMBL" id="PWT25686.1"/>
    </source>
</evidence>
<dbReference type="PANTHER" id="PTHR43261">
    <property type="entry name" value="TRANSLATION ELONGATION FACTOR G-RELATED"/>
    <property type="match status" value="1"/>
</dbReference>
<dbReference type="CDD" id="cd03690">
    <property type="entry name" value="Tet_II"/>
    <property type="match status" value="1"/>
</dbReference>
<keyword evidence="7" id="KW-1185">Reference proteome</keyword>
<evidence type="ECO:0000256" key="4">
    <source>
        <dbReference type="ARBA" id="ARBA00023251"/>
    </source>
</evidence>
<dbReference type="CDD" id="cd04168">
    <property type="entry name" value="TetM_like"/>
    <property type="match status" value="1"/>
</dbReference>
<dbReference type="GO" id="GO:0006412">
    <property type="term" value="P:translation"/>
    <property type="evidence" value="ECO:0007669"/>
    <property type="project" value="UniProtKB-KW"/>
</dbReference>
<dbReference type="SUPFAM" id="SSF50447">
    <property type="entry name" value="Translation proteins"/>
    <property type="match status" value="2"/>
</dbReference>
<evidence type="ECO:0000256" key="1">
    <source>
        <dbReference type="ARBA" id="ARBA00022741"/>
    </source>
</evidence>
<keyword evidence="2" id="KW-0648">Protein biosynthesis</keyword>
<dbReference type="InterPro" id="IPR031157">
    <property type="entry name" value="G_TR_CS"/>
</dbReference>
<keyword evidence="3" id="KW-0342">GTP-binding</keyword>
<dbReference type="SUPFAM" id="SSF54980">
    <property type="entry name" value="EF-G C-terminal domain-like"/>
    <property type="match status" value="2"/>
</dbReference>
<dbReference type="InterPro" id="IPR000640">
    <property type="entry name" value="EFG_V-like"/>
</dbReference>
<dbReference type="EMBL" id="NXNG01000005">
    <property type="protein sequence ID" value="PWT25686.1"/>
    <property type="molecule type" value="Genomic_DNA"/>
</dbReference>
<sequence>MKIINIGILAHVDAGKTTLTESLLYASGAISEPGSVEKGTTRTDTMFLERQRGITIQAAVTSFQWHRCKVNIVDTPGHMDFLAEVYRSLAVLDGAILVISAKDGVQAQTRILFHALRKMNIPTVIFINKIDQAGVDLQSVVQSVRDKLSADIIIKQTVSLSPEIVLEENTDIEAWDAVIENNDELLEKYIAGEPISREKLAREEQQRVQDASLFPVYHGSAKNGLGIQPLMDAVTGLFQPIGEQGGAALCGSVFKVEYTDCGQRRVYLRLYSGTLRLAGYGALQRRVYLRLYSGTLRLRDTVALAGREKLKITEMRIPSKGEIVRTDTAYQGEIVILLSDSVRLNDVLGDQTRLPRKRWREDPLPMLRTTIAPKTAAQRERLLDALTQLADTDPLLRCEVDSITHEIILSFLGRVQLEVVSALLSEKYKLETVVKEPSVIYMERPLKAASHTIHIEVPPNPFWASIGLSVTPLSLGSGVQYESRVSLGYLNQSFQNAVRDGIRYGLEQGLFGWNVTDCKICFEYGLYYSPVSTPADFRSLAPIVLEQALKESGTQLLEPYLSFILYAPQEYLSRAYHDAPKYCATIETAQVKKDEVVFTGEIPARCIQAYRTDLAFYTNGRSVCLTELKGYQAAVGQPVIQPRRPNSRLDKVRHMFQKVM</sequence>
<keyword evidence="4" id="KW-0046">Antibiotic resistance</keyword>
<dbReference type="AlphaFoldDB" id="A0A317FX43"/>
<evidence type="ECO:0000259" key="5">
    <source>
        <dbReference type="PROSITE" id="PS51722"/>
    </source>
</evidence>
<dbReference type="SMART" id="SM00889">
    <property type="entry name" value="EFG_IV"/>
    <property type="match status" value="1"/>
</dbReference>
<accession>A0A317FX43</accession>
<reference evidence="6 7" key="1">
    <citation type="submission" date="2017-09" db="EMBL/GenBank/DDBJ databases">
        <title>High-quality draft genome sequence of Butyrivibrio fibrisolvens INBov1, isolated from cow rumen.</title>
        <authorList>
            <person name="Rodriguez Hernaez J."/>
            <person name="Rivarola M."/>
            <person name="Paniego N."/>
            <person name="Cravero S."/>
            <person name="Ceron Cucchi M."/>
            <person name="Martinez M.C."/>
        </authorList>
    </citation>
    <scope>NUCLEOTIDE SEQUENCE [LARGE SCALE GENOMIC DNA]</scope>
    <source>
        <strain evidence="6 7">INBov1</strain>
    </source>
</reference>
<dbReference type="InterPro" id="IPR035647">
    <property type="entry name" value="EFG_III/V"/>
</dbReference>
<dbReference type="Pfam" id="PF14492">
    <property type="entry name" value="EFG_III"/>
    <property type="match status" value="1"/>
</dbReference>